<comment type="subcellular location">
    <subcellularLocation>
        <location evidence="1">Cell membrane</location>
        <topology evidence="1">Single-pass type II membrane protein</topology>
    </subcellularLocation>
    <subcellularLocation>
        <location evidence="3">Membrane</location>
        <topology evidence="3">Single-pass type II membrane protein</topology>
    </subcellularLocation>
</comment>
<proteinExistence type="inferred from homology"/>
<dbReference type="GO" id="GO:0006465">
    <property type="term" value="P:signal peptide processing"/>
    <property type="evidence" value="ECO:0007669"/>
    <property type="project" value="InterPro"/>
</dbReference>
<dbReference type="SUPFAM" id="SSF51306">
    <property type="entry name" value="LexA/Signal peptidase"/>
    <property type="match status" value="1"/>
</dbReference>
<protein>
    <recommendedName>
        <fullName evidence="3">Signal peptidase I</fullName>
        <ecNumber evidence="3">3.4.21.89</ecNumber>
    </recommendedName>
</protein>
<evidence type="ECO:0000256" key="3">
    <source>
        <dbReference type="RuleBase" id="RU362042"/>
    </source>
</evidence>
<gene>
    <name evidence="5" type="ORF">A0131_09345</name>
</gene>
<evidence type="ECO:0000313" key="5">
    <source>
        <dbReference type="EMBL" id="KYH14974.1"/>
    </source>
</evidence>
<sequence>MKKIINHLISIIFAIIIGLLLQAFVITGTVMHNSNMTPILKSGDRLIVNKITTTFNLLKNNDVIMYHHNGHTYVARIIGEPGQSIVFKNGKLLRDDRQVDEPYVKSNSIDNLALRQIKGSESDIVPTNNYFVLNDHRQNKQDSRNFGYIHKKDIIGEVSLRYYPFKAFTVDFK</sequence>
<dbReference type="GO" id="GO:0004252">
    <property type="term" value="F:serine-type endopeptidase activity"/>
    <property type="evidence" value="ECO:0007669"/>
    <property type="project" value="InterPro"/>
</dbReference>
<evidence type="ECO:0000313" key="6">
    <source>
        <dbReference type="Proteomes" id="UP000075418"/>
    </source>
</evidence>
<dbReference type="InterPro" id="IPR036286">
    <property type="entry name" value="LexA/Signal_pep-like_sf"/>
</dbReference>
<comment type="catalytic activity">
    <reaction evidence="3">
        <text>Cleavage of hydrophobic, N-terminal signal or leader sequences from secreted and periplasmic proteins.</text>
        <dbReference type="EC" id="3.4.21.89"/>
    </reaction>
</comment>
<organism evidence="5 6">
    <name type="scientific">Staphylococcus kloosii</name>
    <dbReference type="NCBI Taxonomy" id="29384"/>
    <lineage>
        <taxon>Bacteria</taxon>
        <taxon>Bacillati</taxon>
        <taxon>Bacillota</taxon>
        <taxon>Bacilli</taxon>
        <taxon>Bacillales</taxon>
        <taxon>Staphylococcaceae</taxon>
        <taxon>Staphylococcus</taxon>
    </lineage>
</organism>
<feature type="domain" description="Peptidase S26" evidence="4">
    <location>
        <begin position="5"/>
        <end position="163"/>
    </location>
</feature>
<dbReference type="EMBL" id="LUGM01000002">
    <property type="protein sequence ID" value="KYH14974.1"/>
    <property type="molecule type" value="Genomic_DNA"/>
</dbReference>
<evidence type="ECO:0000259" key="4">
    <source>
        <dbReference type="Pfam" id="PF10502"/>
    </source>
</evidence>
<evidence type="ECO:0000256" key="2">
    <source>
        <dbReference type="ARBA" id="ARBA00009370"/>
    </source>
</evidence>
<accession>A0A151A6B0</accession>
<dbReference type="GO" id="GO:0005886">
    <property type="term" value="C:plasma membrane"/>
    <property type="evidence" value="ECO:0007669"/>
    <property type="project" value="UniProtKB-SubCell"/>
</dbReference>
<dbReference type="PANTHER" id="PTHR43390">
    <property type="entry name" value="SIGNAL PEPTIDASE I"/>
    <property type="match status" value="1"/>
</dbReference>
<evidence type="ECO:0000256" key="1">
    <source>
        <dbReference type="ARBA" id="ARBA00004401"/>
    </source>
</evidence>
<dbReference type="Proteomes" id="UP000075418">
    <property type="component" value="Unassembled WGS sequence"/>
</dbReference>
<comment type="caution">
    <text evidence="5">The sequence shown here is derived from an EMBL/GenBank/DDBJ whole genome shotgun (WGS) entry which is preliminary data.</text>
</comment>
<dbReference type="PANTHER" id="PTHR43390:SF1">
    <property type="entry name" value="CHLOROPLAST PROCESSING PEPTIDASE"/>
    <property type="match status" value="1"/>
</dbReference>
<dbReference type="Pfam" id="PF10502">
    <property type="entry name" value="Peptidase_S26"/>
    <property type="match status" value="1"/>
</dbReference>
<dbReference type="InterPro" id="IPR000223">
    <property type="entry name" value="Pept_S26A_signal_pept_1"/>
</dbReference>
<reference evidence="5 6" key="1">
    <citation type="submission" date="2016-02" db="EMBL/GenBank/DDBJ databases">
        <title>Draft genome sequence of hydrocarbon degrading Staphylococcus saprophyticus Strain CNV2, isolated from crude-oil contaminated soil from Noonmati Oil Refinery, Guwahati, Assam, India.</title>
        <authorList>
            <person name="Mukherjee A."/>
            <person name="Chettri B."/>
            <person name="Langpoklakpam J."/>
            <person name="Singh A.K."/>
            <person name="Chattopadhyay D.J."/>
        </authorList>
    </citation>
    <scope>NUCLEOTIDE SEQUENCE [LARGE SCALE GENOMIC DNA]</scope>
    <source>
        <strain evidence="5 6">CNV2</strain>
    </source>
</reference>
<dbReference type="EC" id="3.4.21.89" evidence="3"/>
<dbReference type="CDD" id="cd06530">
    <property type="entry name" value="S26_SPase_I"/>
    <property type="match status" value="1"/>
</dbReference>
<dbReference type="NCBIfam" id="TIGR02227">
    <property type="entry name" value="sigpep_I_bact"/>
    <property type="match status" value="1"/>
</dbReference>
<dbReference type="RefSeq" id="WP_061855125.1">
    <property type="nucleotide sequence ID" value="NZ_JADIIP010000001.1"/>
</dbReference>
<dbReference type="Gene3D" id="2.10.109.10">
    <property type="entry name" value="Umud Fragment, subunit A"/>
    <property type="match status" value="1"/>
</dbReference>
<keyword evidence="3" id="KW-0378">Hydrolase</keyword>
<dbReference type="InterPro" id="IPR019533">
    <property type="entry name" value="Peptidase_S26"/>
</dbReference>
<dbReference type="GO" id="GO:0009003">
    <property type="term" value="F:signal peptidase activity"/>
    <property type="evidence" value="ECO:0007669"/>
    <property type="project" value="UniProtKB-EC"/>
</dbReference>
<keyword evidence="3" id="KW-0645">Protease</keyword>
<dbReference type="PRINTS" id="PR00727">
    <property type="entry name" value="LEADERPTASE"/>
</dbReference>
<comment type="similarity">
    <text evidence="2 3">Belongs to the peptidase S26 family.</text>
</comment>
<name>A0A151A6B0_9STAP</name>
<dbReference type="AlphaFoldDB" id="A0A151A6B0"/>